<organism evidence="1 2">
    <name type="scientific">Saccharopolyspora griseoalba</name>
    <dbReference type="NCBI Taxonomy" id="1431848"/>
    <lineage>
        <taxon>Bacteria</taxon>
        <taxon>Bacillati</taxon>
        <taxon>Actinomycetota</taxon>
        <taxon>Actinomycetes</taxon>
        <taxon>Pseudonocardiales</taxon>
        <taxon>Pseudonocardiaceae</taxon>
        <taxon>Saccharopolyspora</taxon>
    </lineage>
</organism>
<reference evidence="2" key="1">
    <citation type="journal article" date="2019" name="Int. J. Syst. Evol. Microbiol.">
        <title>The Global Catalogue of Microorganisms (GCM) 10K type strain sequencing project: providing services to taxonomists for standard genome sequencing and annotation.</title>
        <authorList>
            <consortium name="The Broad Institute Genomics Platform"/>
            <consortium name="The Broad Institute Genome Sequencing Center for Infectious Disease"/>
            <person name="Wu L."/>
            <person name="Ma J."/>
        </authorList>
    </citation>
    <scope>NUCLEOTIDE SEQUENCE [LARGE SCALE GENOMIC DNA]</scope>
    <source>
        <strain evidence="2">WLHS5</strain>
    </source>
</reference>
<dbReference type="EMBL" id="JBHTCJ010000017">
    <property type="protein sequence ID" value="MFC7344531.1"/>
    <property type="molecule type" value="Genomic_DNA"/>
</dbReference>
<accession>A0ABW2LSF7</accession>
<keyword evidence="2" id="KW-1185">Reference proteome</keyword>
<protein>
    <submittedName>
        <fullName evidence="1">Uncharacterized protein</fullName>
    </submittedName>
</protein>
<evidence type="ECO:0000313" key="1">
    <source>
        <dbReference type="EMBL" id="MFC7344531.1"/>
    </source>
</evidence>
<gene>
    <name evidence="1" type="ORF">ACFQRI_24255</name>
</gene>
<dbReference type="RefSeq" id="WP_380672404.1">
    <property type="nucleotide sequence ID" value="NZ_JBHTCJ010000017.1"/>
</dbReference>
<sequence length="64" mass="7117">MTSTEQIQARLRLAAEGRLTYAATLPDCHDLHTEAHAFELAANLITDPEALKGLIPSEMWDRIV</sequence>
<proteinExistence type="predicted"/>
<name>A0ABW2LSF7_9PSEU</name>
<dbReference type="Proteomes" id="UP001596504">
    <property type="component" value="Unassembled WGS sequence"/>
</dbReference>
<evidence type="ECO:0000313" key="2">
    <source>
        <dbReference type="Proteomes" id="UP001596504"/>
    </source>
</evidence>
<comment type="caution">
    <text evidence="1">The sequence shown here is derived from an EMBL/GenBank/DDBJ whole genome shotgun (WGS) entry which is preliminary data.</text>
</comment>